<feature type="domain" description="CHK kinase-like" evidence="1">
    <location>
        <begin position="122"/>
        <end position="309"/>
    </location>
</feature>
<reference evidence="2 3" key="1">
    <citation type="submission" date="2023-11" db="EMBL/GenBank/DDBJ databases">
        <authorList>
            <person name="Hedman E."/>
            <person name="Englund M."/>
            <person name="Stromberg M."/>
            <person name="Nyberg Akerstrom W."/>
            <person name="Nylinder S."/>
            <person name="Jareborg N."/>
            <person name="Kallberg Y."/>
            <person name="Kronander E."/>
        </authorList>
    </citation>
    <scope>NUCLEOTIDE SEQUENCE [LARGE SCALE GENOMIC DNA]</scope>
</reference>
<dbReference type="AlphaFoldDB" id="A0AAV1LIP8"/>
<accession>A0AAV1LIP8</accession>
<evidence type="ECO:0000313" key="3">
    <source>
        <dbReference type="Proteomes" id="UP001314205"/>
    </source>
</evidence>
<sequence>MSIKEDRLKLIFSSVAAKFGLQNYQIRYRSIDENIENYFGVLIPITLIGKTKDGEISRNLILKCPPDNKELRDANVLEYLYNAEIFVYTVLIPHYKRISKFDLCELFPECYYSDRLQYHEILVLKDMCCEGFSRCQGSQQRFLDSDHITVSLKSLALFHALSMIFQDGTNVIDEANTVMPYSSTYPPKLMITFKNSLKNHLHLFRDTKHENFFSMLNSNFANIVNDTTTKVKCLIYGHGDIWKENILFKYKNNKPVKACLLDYQTTHLLCPAEDVLGFLLISTQAKPRRKFYQYFLSVYYDTLQRTLLDHCLDSEKMYSRTDFHNDLKIVAPYCFIRTNLSFSLWLGLEEESLVKSKNICREESNKIVALSNYKEIMLDIAEDFVTFGYT</sequence>
<dbReference type="SUPFAM" id="SSF56112">
    <property type="entry name" value="Protein kinase-like (PK-like)"/>
    <property type="match status" value="1"/>
</dbReference>
<dbReference type="PANTHER" id="PTHR11012:SF48">
    <property type="entry name" value="CHK KINASE-LIKE DOMAIN-CONTAINING PROTEIN-RELATED"/>
    <property type="match status" value="1"/>
</dbReference>
<dbReference type="InterPro" id="IPR015897">
    <property type="entry name" value="CHK_kinase-like"/>
</dbReference>
<dbReference type="InterPro" id="IPR011009">
    <property type="entry name" value="Kinase-like_dom_sf"/>
</dbReference>
<dbReference type="PANTHER" id="PTHR11012">
    <property type="entry name" value="PROTEIN KINASE-LIKE DOMAIN-CONTAINING"/>
    <property type="match status" value="1"/>
</dbReference>
<protein>
    <recommendedName>
        <fullName evidence="1">CHK kinase-like domain-containing protein</fullName>
    </recommendedName>
</protein>
<comment type="caution">
    <text evidence="2">The sequence shown here is derived from an EMBL/GenBank/DDBJ whole genome shotgun (WGS) entry which is preliminary data.</text>
</comment>
<dbReference type="Pfam" id="PF02958">
    <property type="entry name" value="EcKL"/>
    <property type="match status" value="1"/>
</dbReference>
<keyword evidence="3" id="KW-1185">Reference proteome</keyword>
<proteinExistence type="predicted"/>
<dbReference type="SMART" id="SM00587">
    <property type="entry name" value="CHK"/>
    <property type="match status" value="1"/>
</dbReference>
<evidence type="ECO:0000259" key="1">
    <source>
        <dbReference type="SMART" id="SM00587"/>
    </source>
</evidence>
<gene>
    <name evidence="2" type="ORF">PARMNEM_LOCUS13634</name>
</gene>
<dbReference type="EMBL" id="CAVLGL010000089">
    <property type="protein sequence ID" value="CAK1593927.1"/>
    <property type="molecule type" value="Genomic_DNA"/>
</dbReference>
<dbReference type="Proteomes" id="UP001314205">
    <property type="component" value="Unassembled WGS sequence"/>
</dbReference>
<organism evidence="2 3">
    <name type="scientific">Parnassius mnemosyne</name>
    <name type="common">clouded apollo</name>
    <dbReference type="NCBI Taxonomy" id="213953"/>
    <lineage>
        <taxon>Eukaryota</taxon>
        <taxon>Metazoa</taxon>
        <taxon>Ecdysozoa</taxon>
        <taxon>Arthropoda</taxon>
        <taxon>Hexapoda</taxon>
        <taxon>Insecta</taxon>
        <taxon>Pterygota</taxon>
        <taxon>Neoptera</taxon>
        <taxon>Endopterygota</taxon>
        <taxon>Lepidoptera</taxon>
        <taxon>Glossata</taxon>
        <taxon>Ditrysia</taxon>
        <taxon>Papilionoidea</taxon>
        <taxon>Papilionidae</taxon>
        <taxon>Parnassiinae</taxon>
        <taxon>Parnassini</taxon>
        <taxon>Parnassius</taxon>
        <taxon>Driopa</taxon>
    </lineage>
</organism>
<dbReference type="InterPro" id="IPR004119">
    <property type="entry name" value="EcKL"/>
</dbReference>
<evidence type="ECO:0000313" key="2">
    <source>
        <dbReference type="EMBL" id="CAK1593927.1"/>
    </source>
</evidence>
<name>A0AAV1LIP8_9NEOP</name>